<evidence type="ECO:0000313" key="8">
    <source>
        <dbReference type="Proteomes" id="UP000199045"/>
    </source>
</evidence>
<evidence type="ECO:0000256" key="4">
    <source>
        <dbReference type="ARBA" id="ARBA00023136"/>
    </source>
</evidence>
<feature type="transmembrane region" description="Helical" evidence="5">
    <location>
        <begin position="72"/>
        <end position="95"/>
    </location>
</feature>
<evidence type="ECO:0000256" key="1">
    <source>
        <dbReference type="ARBA" id="ARBA00004141"/>
    </source>
</evidence>
<keyword evidence="4 5" id="KW-0472">Membrane</keyword>
<evidence type="ECO:0000313" key="7">
    <source>
        <dbReference type="EMBL" id="SDF60708.1"/>
    </source>
</evidence>
<dbReference type="EMBL" id="FNBN01000002">
    <property type="protein sequence ID" value="SDF60708.1"/>
    <property type="molecule type" value="Genomic_DNA"/>
</dbReference>
<dbReference type="Pfam" id="PF07291">
    <property type="entry name" value="MauE"/>
    <property type="match status" value="1"/>
</dbReference>
<dbReference type="InterPro" id="IPR009908">
    <property type="entry name" value="Methylamine_util_MauE"/>
</dbReference>
<keyword evidence="2 5" id="KW-0812">Transmembrane</keyword>
<dbReference type="GO" id="GO:0030416">
    <property type="term" value="P:methylamine metabolic process"/>
    <property type="evidence" value="ECO:0007669"/>
    <property type="project" value="InterPro"/>
</dbReference>
<dbReference type="GO" id="GO:0016020">
    <property type="term" value="C:membrane"/>
    <property type="evidence" value="ECO:0007669"/>
    <property type="project" value="UniProtKB-SubCell"/>
</dbReference>
<comment type="subcellular location">
    <subcellularLocation>
        <location evidence="1">Membrane</location>
        <topology evidence="1">Multi-pass membrane protein</topology>
    </subcellularLocation>
</comment>
<protein>
    <recommendedName>
        <fullName evidence="6">Methylamine utilisation protein MauE domain-containing protein</fullName>
    </recommendedName>
</protein>
<evidence type="ECO:0000256" key="5">
    <source>
        <dbReference type="SAM" id="Phobius"/>
    </source>
</evidence>
<proteinExistence type="predicted"/>
<name>A0A1G7MFU6_CHIFI</name>
<feature type="domain" description="Methylamine utilisation protein MauE" evidence="6">
    <location>
        <begin position="5"/>
        <end position="129"/>
    </location>
</feature>
<dbReference type="OrthoDB" id="673785at2"/>
<keyword evidence="3 5" id="KW-1133">Transmembrane helix</keyword>
<dbReference type="Proteomes" id="UP000199045">
    <property type="component" value="Unassembled WGS sequence"/>
</dbReference>
<gene>
    <name evidence="7" type="ORF">SAMN04488121_102413</name>
</gene>
<evidence type="ECO:0000256" key="2">
    <source>
        <dbReference type="ARBA" id="ARBA00022692"/>
    </source>
</evidence>
<dbReference type="AlphaFoldDB" id="A0A1G7MFU6"/>
<evidence type="ECO:0000256" key="3">
    <source>
        <dbReference type="ARBA" id="ARBA00022989"/>
    </source>
</evidence>
<reference evidence="7 8" key="1">
    <citation type="submission" date="2016-10" db="EMBL/GenBank/DDBJ databases">
        <authorList>
            <person name="de Groot N.N."/>
        </authorList>
    </citation>
    <scope>NUCLEOTIDE SEQUENCE [LARGE SCALE GENOMIC DNA]</scope>
    <source>
        <strain evidence="7 8">DSM 527</strain>
    </source>
</reference>
<feature type="transmembrane region" description="Helical" evidence="5">
    <location>
        <begin position="115"/>
        <end position="133"/>
    </location>
</feature>
<feature type="transmembrane region" description="Helical" evidence="5">
    <location>
        <begin position="45"/>
        <end position="65"/>
    </location>
</feature>
<accession>A0A1G7MFU6</accession>
<sequence length="145" mass="16232">MSTRTLIACICYALFFLFVYAALNKLISFNYYLYDLKRSPLLQAVALPLAIAVPATELLVAALLISNKTQRYGLAGSVLLMAMFTLYVIYVLGFTKERPCTCGGIIRALTWPQHLAFNVTFLVLALLALKINCRKPVLKHHAKFD</sequence>
<evidence type="ECO:0000259" key="6">
    <source>
        <dbReference type="Pfam" id="PF07291"/>
    </source>
</evidence>
<dbReference type="RefSeq" id="WP_143011405.1">
    <property type="nucleotide sequence ID" value="NZ_FNBN01000002.1"/>
</dbReference>
<dbReference type="STRING" id="104663.SAMN04488121_102413"/>
<organism evidence="7 8">
    <name type="scientific">Chitinophaga filiformis</name>
    <name type="common">Myxococcus filiformis</name>
    <name type="synonym">Flexibacter filiformis</name>
    <dbReference type="NCBI Taxonomy" id="104663"/>
    <lineage>
        <taxon>Bacteria</taxon>
        <taxon>Pseudomonadati</taxon>
        <taxon>Bacteroidota</taxon>
        <taxon>Chitinophagia</taxon>
        <taxon>Chitinophagales</taxon>
        <taxon>Chitinophagaceae</taxon>
        <taxon>Chitinophaga</taxon>
    </lineage>
</organism>